<dbReference type="PANTHER" id="PTHR11731:SF118">
    <property type="entry name" value="BLR1971 PROTEIN"/>
    <property type="match status" value="1"/>
</dbReference>
<dbReference type="OrthoDB" id="9812921at2"/>
<dbReference type="Pfam" id="PF00326">
    <property type="entry name" value="Peptidase_S9"/>
    <property type="match status" value="1"/>
</dbReference>
<comment type="caution">
    <text evidence="3">The sequence shown here is derived from an EMBL/GenBank/DDBJ whole genome shotgun (WGS) entry which is preliminary data.</text>
</comment>
<reference evidence="3 4" key="1">
    <citation type="submission" date="2019-04" db="EMBL/GenBank/DDBJ databases">
        <title>Niastella caeni sp. nov., isolated from activated sludge.</title>
        <authorList>
            <person name="Sheng M."/>
        </authorList>
    </citation>
    <scope>NUCLEOTIDE SEQUENCE [LARGE SCALE GENOMIC DNA]</scope>
    <source>
        <strain evidence="3 4">HX-2-15</strain>
    </source>
</reference>
<evidence type="ECO:0000259" key="1">
    <source>
        <dbReference type="Pfam" id="PF00326"/>
    </source>
</evidence>
<evidence type="ECO:0000313" key="4">
    <source>
        <dbReference type="Proteomes" id="UP000306918"/>
    </source>
</evidence>
<dbReference type="InterPro" id="IPR001375">
    <property type="entry name" value="Peptidase_S9_cat"/>
</dbReference>
<proteinExistence type="predicted"/>
<dbReference type="Gene3D" id="2.140.10.30">
    <property type="entry name" value="Dipeptidylpeptidase IV, N-terminal domain"/>
    <property type="match status" value="1"/>
</dbReference>
<protein>
    <submittedName>
        <fullName evidence="3">S9 family peptidase</fullName>
    </submittedName>
</protein>
<dbReference type="AlphaFoldDB" id="A0A4S8HV93"/>
<dbReference type="InterPro" id="IPR029058">
    <property type="entry name" value="AB_hydrolase_fold"/>
</dbReference>
<dbReference type="Gene3D" id="3.40.50.1820">
    <property type="entry name" value="alpha/beta hydrolase"/>
    <property type="match status" value="1"/>
</dbReference>
<dbReference type="GO" id="GO:0008236">
    <property type="term" value="F:serine-type peptidase activity"/>
    <property type="evidence" value="ECO:0007669"/>
    <property type="project" value="InterPro"/>
</dbReference>
<dbReference type="InterPro" id="IPR002469">
    <property type="entry name" value="Peptidase_S9B_N"/>
</dbReference>
<accession>A0A4S8HV93</accession>
<dbReference type="SUPFAM" id="SSF53474">
    <property type="entry name" value="alpha/beta-Hydrolases"/>
    <property type="match status" value="1"/>
</dbReference>
<dbReference type="RefSeq" id="WP_136577642.1">
    <property type="nucleotide sequence ID" value="NZ_STFF01000003.1"/>
</dbReference>
<dbReference type="Proteomes" id="UP000306918">
    <property type="component" value="Unassembled WGS sequence"/>
</dbReference>
<dbReference type="Pfam" id="PF00930">
    <property type="entry name" value="DPPIV_N"/>
    <property type="match status" value="1"/>
</dbReference>
<sequence length="710" mass="80074">MLLYRATRLIFLLLIVGFHTAGAQSLPFYQPSRQEVLTAYKNAARLDSLVKNSVLKNNVRAHWQPDNKGFWYKNILADSALEYFYVDARTGVKTRITDTSKLVSTKDNGFISGGIRSRWERQRPSDSCSPDKQWIATIKAGNVFLRPAQGGEAVQCTSNGDTTNPYGQVQWSPDSKHFVVYHIFPVAEKPVYYVLSSVDTSTRGILRSHEYAQPGDPFTAYEIFTINVADKKLVKVDTELYDFLDFPWINWRQNDNNFFTFEKADRGHQRFRIIEVNANTGATRNLIEEKTNTFIYESRIFTWYTAKTNEIIWSSEKDGYNHLYLVDAVKGGVKNAITSGNWVVRKIDSIDETKREIWFLASGMNPGEDPYNAHHYRIGFDGKNLVSLTPANASHLCTFSPDRQYYLDNYSRPDLPSVTELRRTKDGKLISVIERADITAYEKKLGIPKPEVFVAKGRDGLTDIWGVVCRPPNFDSTKKYPVIENIYAGPQDAFTPKRFFTNWEMQSMANLGFIVVQCDGMGTANRSKAFHDVCWKNLADAGLPDRIVWIKALAKKYPYVDTSRVGLYGTSAGGQNAAGALLFHPEFYKAAVSACGCHDNRIDKQWWNEQWMGYPVGPHYAAQSNITNAGKLQGALLLIVGEADTNVPPESTLRFASALIKAGKVFDLLVIPGMGHSDGGPYGRIKKRDFFVKHLLGVDPPDRNKMVNGQ</sequence>
<dbReference type="InterPro" id="IPR050278">
    <property type="entry name" value="Serine_Prot_S9B/DPPIV"/>
</dbReference>
<dbReference type="GO" id="GO:0006508">
    <property type="term" value="P:proteolysis"/>
    <property type="evidence" value="ECO:0007669"/>
    <property type="project" value="InterPro"/>
</dbReference>
<feature type="domain" description="Dipeptidylpeptidase IV N-terminal" evidence="2">
    <location>
        <begin position="127"/>
        <end position="416"/>
    </location>
</feature>
<evidence type="ECO:0000313" key="3">
    <source>
        <dbReference type="EMBL" id="THU39510.1"/>
    </source>
</evidence>
<dbReference type="SUPFAM" id="SSF82171">
    <property type="entry name" value="DPP6 N-terminal domain-like"/>
    <property type="match status" value="1"/>
</dbReference>
<evidence type="ECO:0000259" key="2">
    <source>
        <dbReference type="Pfam" id="PF00930"/>
    </source>
</evidence>
<feature type="domain" description="Peptidase S9 prolyl oligopeptidase catalytic" evidence="1">
    <location>
        <begin position="502"/>
        <end position="682"/>
    </location>
</feature>
<dbReference type="EMBL" id="STFF01000003">
    <property type="protein sequence ID" value="THU39510.1"/>
    <property type="molecule type" value="Genomic_DNA"/>
</dbReference>
<organism evidence="3 4">
    <name type="scientific">Niastella caeni</name>
    <dbReference type="NCBI Taxonomy" id="2569763"/>
    <lineage>
        <taxon>Bacteria</taxon>
        <taxon>Pseudomonadati</taxon>
        <taxon>Bacteroidota</taxon>
        <taxon>Chitinophagia</taxon>
        <taxon>Chitinophagales</taxon>
        <taxon>Chitinophagaceae</taxon>
        <taxon>Niastella</taxon>
    </lineage>
</organism>
<keyword evidence="4" id="KW-1185">Reference proteome</keyword>
<name>A0A4S8HV93_9BACT</name>
<gene>
    <name evidence="3" type="ORF">FAM09_13480</name>
</gene>
<dbReference type="PANTHER" id="PTHR11731">
    <property type="entry name" value="PROTEASE FAMILY S9B,C DIPEPTIDYL-PEPTIDASE IV-RELATED"/>
    <property type="match status" value="1"/>
</dbReference>